<feature type="domain" description="BTB" evidence="1">
    <location>
        <begin position="22"/>
        <end position="95"/>
    </location>
</feature>
<dbReference type="Proteomes" id="UP001620626">
    <property type="component" value="Unassembled WGS sequence"/>
</dbReference>
<dbReference type="InterPro" id="IPR011333">
    <property type="entry name" value="SKP1/BTB/POZ_sf"/>
</dbReference>
<protein>
    <recommendedName>
        <fullName evidence="1">BTB domain-containing protein</fullName>
    </recommendedName>
</protein>
<dbReference type="SUPFAM" id="SSF54695">
    <property type="entry name" value="POZ domain"/>
    <property type="match status" value="1"/>
</dbReference>
<gene>
    <name evidence="2" type="ORF">niasHT_033121</name>
</gene>
<dbReference type="EMBL" id="JBICBT010001367">
    <property type="protein sequence ID" value="KAL3071141.1"/>
    <property type="molecule type" value="Genomic_DNA"/>
</dbReference>
<sequence length="95" mass="10632">MSKAVIAAGLKLIMSTVDCEHSDVHFLVGDGDEKKLFPVHKFILKLASDVFEARFRFDSTNEREIVSANCPIVEVPDVEPTAFKLMLSTSFTRMI</sequence>
<evidence type="ECO:0000259" key="1">
    <source>
        <dbReference type="PROSITE" id="PS50097"/>
    </source>
</evidence>
<dbReference type="PANTHER" id="PTHR45774">
    <property type="entry name" value="BTB/POZ DOMAIN-CONTAINING"/>
    <property type="match status" value="1"/>
</dbReference>
<dbReference type="InterPro" id="IPR000210">
    <property type="entry name" value="BTB/POZ_dom"/>
</dbReference>
<dbReference type="PANTHER" id="PTHR45774:SF3">
    <property type="entry name" value="BTB (POZ) DOMAIN-CONTAINING 2B-RELATED"/>
    <property type="match status" value="1"/>
</dbReference>
<evidence type="ECO:0000313" key="2">
    <source>
        <dbReference type="EMBL" id="KAL3071141.1"/>
    </source>
</evidence>
<organism evidence="2 3">
    <name type="scientific">Heterodera trifolii</name>
    <dbReference type="NCBI Taxonomy" id="157864"/>
    <lineage>
        <taxon>Eukaryota</taxon>
        <taxon>Metazoa</taxon>
        <taxon>Ecdysozoa</taxon>
        <taxon>Nematoda</taxon>
        <taxon>Chromadorea</taxon>
        <taxon>Rhabditida</taxon>
        <taxon>Tylenchina</taxon>
        <taxon>Tylenchomorpha</taxon>
        <taxon>Tylenchoidea</taxon>
        <taxon>Heteroderidae</taxon>
        <taxon>Heteroderinae</taxon>
        <taxon>Heterodera</taxon>
    </lineage>
</organism>
<name>A0ABD2I188_9BILA</name>
<evidence type="ECO:0000313" key="3">
    <source>
        <dbReference type="Proteomes" id="UP001620626"/>
    </source>
</evidence>
<keyword evidence="3" id="KW-1185">Reference proteome</keyword>
<comment type="caution">
    <text evidence="2">The sequence shown here is derived from an EMBL/GenBank/DDBJ whole genome shotgun (WGS) entry which is preliminary data.</text>
</comment>
<accession>A0ABD2I188</accession>
<dbReference type="Pfam" id="PF00651">
    <property type="entry name" value="BTB"/>
    <property type="match status" value="1"/>
</dbReference>
<dbReference type="Gene3D" id="3.30.710.10">
    <property type="entry name" value="Potassium Channel Kv1.1, Chain A"/>
    <property type="match status" value="1"/>
</dbReference>
<reference evidence="2 3" key="1">
    <citation type="submission" date="2024-10" db="EMBL/GenBank/DDBJ databases">
        <authorList>
            <person name="Kim D."/>
        </authorList>
    </citation>
    <scope>NUCLEOTIDE SEQUENCE [LARGE SCALE GENOMIC DNA]</scope>
    <source>
        <strain evidence="2">BH-2024</strain>
    </source>
</reference>
<dbReference type="PROSITE" id="PS50097">
    <property type="entry name" value="BTB"/>
    <property type="match status" value="1"/>
</dbReference>
<dbReference type="AlphaFoldDB" id="A0ABD2I188"/>
<proteinExistence type="predicted"/>